<keyword evidence="11" id="KW-0472">Membrane</keyword>
<evidence type="ECO:0000256" key="1">
    <source>
        <dbReference type="ARBA" id="ARBA00004141"/>
    </source>
</evidence>
<evidence type="ECO:0000313" key="13">
    <source>
        <dbReference type="Proteomes" id="UP000287394"/>
    </source>
</evidence>
<sequence>MSVKRTWFQSKTAAIVRSYLFVAGSILLAACIRHSLTPILGRRAPFIMFLPAVVFSAWVGGWGGALMALIVSALLGSYLFISPQNTLAVPDQIDQTTLVIFLIVGLSVSAISSSQRKAEQRARESAEEARARADREALVNEVGHAVLWSDDDLAPHSAALKRLGERLAVDRCFYVLYDEDQNTAVIEKDWRADGIASLEGEWNLAEREISSSEIYPEGRTVVMRDVLASPLPQTLVDLFVQTGQRSYIAVPFFDQSRPRAALTVMMATEARDWTIEEVMMVEAVAVQVRGAMKMARAAQRERNISQQLQKALQPRLPESAPGLLLASRYQAALREAGVGGDFYDVFAVGEDCTALVVGDVSGKGLAAAAQVATVRNMLRAFLYSQPTLAAAVNDLNHVVAANGLLSGFATLFVGCYDAKTRVLTYVNCGQEPALVRREKTGTVEELAPTGSVLGMDDTPRFAEHMVTLAPGDMLAIFTDGVTECGASRHNMLGIEGAKALLELPLSSDENQQGAAEAAAVRLMDGVDAASRGGVARDDVCLLTAVITPR</sequence>
<dbReference type="GO" id="GO:0016020">
    <property type="term" value="C:membrane"/>
    <property type="evidence" value="ECO:0007669"/>
    <property type="project" value="UniProtKB-SubCell"/>
</dbReference>
<gene>
    <name evidence="12" type="ORF">CCAX7_24990</name>
</gene>
<keyword evidence="13" id="KW-1185">Reference proteome</keyword>
<dbReference type="OrthoDB" id="5241041at2"/>
<evidence type="ECO:0000256" key="8">
    <source>
        <dbReference type="ARBA" id="ARBA00022840"/>
    </source>
</evidence>
<evidence type="ECO:0000256" key="5">
    <source>
        <dbReference type="ARBA" id="ARBA00022741"/>
    </source>
</evidence>
<evidence type="ECO:0000256" key="11">
    <source>
        <dbReference type="ARBA" id="ARBA00023136"/>
    </source>
</evidence>
<keyword evidence="3" id="KW-0808">Transferase</keyword>
<dbReference type="Gene3D" id="1.20.120.620">
    <property type="entry name" value="Backbone structure of the membrane domain of e. Coli histidine kinase receptor kdpd"/>
    <property type="match status" value="1"/>
</dbReference>
<dbReference type="SMART" id="SM00331">
    <property type="entry name" value="PP2C_SIG"/>
    <property type="match status" value="1"/>
</dbReference>
<dbReference type="GO" id="GO:0016301">
    <property type="term" value="F:kinase activity"/>
    <property type="evidence" value="ECO:0007669"/>
    <property type="project" value="UniProtKB-KW"/>
</dbReference>
<dbReference type="PROSITE" id="PS51257">
    <property type="entry name" value="PROKAR_LIPOPROTEIN"/>
    <property type="match status" value="1"/>
</dbReference>
<dbReference type="Proteomes" id="UP000287394">
    <property type="component" value="Chromosome"/>
</dbReference>
<comment type="subcellular location">
    <subcellularLocation>
        <location evidence="1">Membrane</location>
        <topology evidence="1">Multi-pass membrane protein</topology>
    </subcellularLocation>
</comment>
<dbReference type="Gene3D" id="3.30.450.40">
    <property type="match status" value="1"/>
</dbReference>
<keyword evidence="7" id="KW-0378">Hydrolase</keyword>
<keyword evidence="9" id="KW-1133">Transmembrane helix</keyword>
<dbReference type="Gene3D" id="3.60.40.10">
    <property type="entry name" value="PPM-type phosphatase domain"/>
    <property type="match status" value="1"/>
</dbReference>
<name>A0A402CVL8_9BACT</name>
<evidence type="ECO:0000256" key="6">
    <source>
        <dbReference type="ARBA" id="ARBA00022777"/>
    </source>
</evidence>
<dbReference type="KEGG" id="ccot:CCAX7_24990"/>
<dbReference type="GO" id="GO:0005524">
    <property type="term" value="F:ATP binding"/>
    <property type="evidence" value="ECO:0007669"/>
    <property type="project" value="UniProtKB-KW"/>
</dbReference>
<dbReference type="Pfam" id="PF13493">
    <property type="entry name" value="DUF4118"/>
    <property type="match status" value="1"/>
</dbReference>
<evidence type="ECO:0000256" key="9">
    <source>
        <dbReference type="ARBA" id="ARBA00022989"/>
    </source>
</evidence>
<evidence type="ECO:0000256" key="2">
    <source>
        <dbReference type="ARBA" id="ARBA00022553"/>
    </source>
</evidence>
<keyword evidence="8" id="KW-0067">ATP-binding</keyword>
<evidence type="ECO:0000313" key="12">
    <source>
        <dbReference type="EMBL" id="BDI30448.1"/>
    </source>
</evidence>
<dbReference type="InterPro" id="IPR025201">
    <property type="entry name" value="KdpD_TM"/>
</dbReference>
<dbReference type="InterPro" id="IPR036457">
    <property type="entry name" value="PPM-type-like_dom_sf"/>
</dbReference>
<evidence type="ECO:0000256" key="3">
    <source>
        <dbReference type="ARBA" id="ARBA00022679"/>
    </source>
</evidence>
<dbReference type="InterPro" id="IPR001932">
    <property type="entry name" value="PPM-type_phosphatase-like_dom"/>
</dbReference>
<keyword evidence="10" id="KW-0902">Two-component regulatory system</keyword>
<dbReference type="EMBL" id="AP025739">
    <property type="protein sequence ID" value="BDI30448.1"/>
    <property type="molecule type" value="Genomic_DNA"/>
</dbReference>
<evidence type="ECO:0000256" key="10">
    <source>
        <dbReference type="ARBA" id="ARBA00023012"/>
    </source>
</evidence>
<dbReference type="SUPFAM" id="SSF55781">
    <property type="entry name" value="GAF domain-like"/>
    <property type="match status" value="1"/>
</dbReference>
<dbReference type="GO" id="GO:0016791">
    <property type="term" value="F:phosphatase activity"/>
    <property type="evidence" value="ECO:0007669"/>
    <property type="project" value="TreeGrafter"/>
</dbReference>
<keyword evidence="4" id="KW-0812">Transmembrane</keyword>
<dbReference type="Pfam" id="PF01590">
    <property type="entry name" value="GAF"/>
    <property type="match status" value="1"/>
</dbReference>
<organism evidence="12 13">
    <name type="scientific">Capsulimonas corticalis</name>
    <dbReference type="NCBI Taxonomy" id="2219043"/>
    <lineage>
        <taxon>Bacteria</taxon>
        <taxon>Bacillati</taxon>
        <taxon>Armatimonadota</taxon>
        <taxon>Armatimonadia</taxon>
        <taxon>Capsulimonadales</taxon>
        <taxon>Capsulimonadaceae</taxon>
        <taxon>Capsulimonas</taxon>
    </lineage>
</organism>
<dbReference type="InterPro" id="IPR003018">
    <property type="entry name" value="GAF"/>
</dbReference>
<dbReference type="InterPro" id="IPR052016">
    <property type="entry name" value="Bact_Sigma-Reg"/>
</dbReference>
<dbReference type="Pfam" id="PF07228">
    <property type="entry name" value="SpoIIE"/>
    <property type="match status" value="1"/>
</dbReference>
<accession>A0A402CVL8</accession>
<evidence type="ECO:0000256" key="7">
    <source>
        <dbReference type="ARBA" id="ARBA00022801"/>
    </source>
</evidence>
<dbReference type="InterPro" id="IPR038318">
    <property type="entry name" value="KdpD_sf"/>
</dbReference>
<keyword evidence="6" id="KW-0418">Kinase</keyword>
<keyword evidence="5" id="KW-0547">Nucleotide-binding</keyword>
<dbReference type="PANTHER" id="PTHR43156:SF2">
    <property type="entry name" value="STAGE II SPORULATION PROTEIN E"/>
    <property type="match status" value="1"/>
</dbReference>
<dbReference type="AlphaFoldDB" id="A0A402CVL8"/>
<evidence type="ECO:0000256" key="4">
    <source>
        <dbReference type="ARBA" id="ARBA00022692"/>
    </source>
</evidence>
<dbReference type="GO" id="GO:0000160">
    <property type="term" value="P:phosphorelay signal transduction system"/>
    <property type="evidence" value="ECO:0007669"/>
    <property type="project" value="UniProtKB-KW"/>
</dbReference>
<dbReference type="RefSeq" id="WP_119321403.1">
    <property type="nucleotide sequence ID" value="NZ_AP025739.1"/>
</dbReference>
<keyword evidence="2" id="KW-0597">Phosphoprotein</keyword>
<reference evidence="12 13" key="1">
    <citation type="journal article" date="2019" name="Int. J. Syst. Evol. Microbiol.">
        <title>Capsulimonas corticalis gen. nov., sp. nov., an aerobic capsulated bacterium, of a novel bacterial order, Capsulimonadales ord. nov., of the class Armatimonadia of the phylum Armatimonadetes.</title>
        <authorList>
            <person name="Li J."/>
            <person name="Kudo C."/>
            <person name="Tonouchi A."/>
        </authorList>
    </citation>
    <scope>NUCLEOTIDE SEQUENCE [LARGE SCALE GENOMIC DNA]</scope>
    <source>
        <strain evidence="12 13">AX-7</strain>
    </source>
</reference>
<protein>
    <submittedName>
        <fullName evidence="12">Uncharacterized protein</fullName>
    </submittedName>
</protein>
<dbReference type="PANTHER" id="PTHR43156">
    <property type="entry name" value="STAGE II SPORULATION PROTEIN E-RELATED"/>
    <property type="match status" value="1"/>
</dbReference>
<proteinExistence type="predicted"/>
<dbReference type="SUPFAM" id="SSF81606">
    <property type="entry name" value="PP2C-like"/>
    <property type="match status" value="1"/>
</dbReference>
<dbReference type="SMART" id="SM00065">
    <property type="entry name" value="GAF"/>
    <property type="match status" value="1"/>
</dbReference>
<dbReference type="InterPro" id="IPR029016">
    <property type="entry name" value="GAF-like_dom_sf"/>
</dbReference>